<keyword evidence="2" id="KW-1185">Reference proteome</keyword>
<dbReference type="Proteomes" id="UP000634136">
    <property type="component" value="Unassembled WGS sequence"/>
</dbReference>
<sequence>MACQMPMQWAILGWPNLPKN</sequence>
<comment type="caution">
    <text evidence="1">The sequence shown here is derived from an EMBL/GenBank/DDBJ whole genome shotgun (WGS) entry which is preliminary data.</text>
</comment>
<evidence type="ECO:0000313" key="2">
    <source>
        <dbReference type="Proteomes" id="UP000634136"/>
    </source>
</evidence>
<reference evidence="1" key="1">
    <citation type="submission" date="2020-09" db="EMBL/GenBank/DDBJ databases">
        <title>Genome-Enabled Discovery of Anthraquinone Biosynthesis in Senna tora.</title>
        <authorList>
            <person name="Kang S.-H."/>
            <person name="Pandey R.P."/>
            <person name="Lee C.-M."/>
            <person name="Sim J.-S."/>
            <person name="Jeong J.-T."/>
            <person name="Choi B.-S."/>
            <person name="Jung M."/>
            <person name="Ginzburg D."/>
            <person name="Zhao K."/>
            <person name="Won S.Y."/>
            <person name="Oh T.-J."/>
            <person name="Yu Y."/>
            <person name="Kim N.-H."/>
            <person name="Lee O.R."/>
            <person name="Lee T.-H."/>
            <person name="Bashyal P."/>
            <person name="Kim T.-S."/>
            <person name="Lee W.-H."/>
            <person name="Kawkins C."/>
            <person name="Kim C.-K."/>
            <person name="Kim J.S."/>
            <person name="Ahn B.O."/>
            <person name="Rhee S.Y."/>
            <person name="Sohng J.K."/>
        </authorList>
    </citation>
    <scope>NUCLEOTIDE SEQUENCE</scope>
    <source>
        <tissue evidence="1">Leaf</tissue>
    </source>
</reference>
<gene>
    <name evidence="1" type="ORF">G2W53_025570</name>
</gene>
<accession>A0A834WEB3</accession>
<organism evidence="1 2">
    <name type="scientific">Senna tora</name>
    <dbReference type="NCBI Taxonomy" id="362788"/>
    <lineage>
        <taxon>Eukaryota</taxon>
        <taxon>Viridiplantae</taxon>
        <taxon>Streptophyta</taxon>
        <taxon>Embryophyta</taxon>
        <taxon>Tracheophyta</taxon>
        <taxon>Spermatophyta</taxon>
        <taxon>Magnoliopsida</taxon>
        <taxon>eudicotyledons</taxon>
        <taxon>Gunneridae</taxon>
        <taxon>Pentapetalae</taxon>
        <taxon>rosids</taxon>
        <taxon>fabids</taxon>
        <taxon>Fabales</taxon>
        <taxon>Fabaceae</taxon>
        <taxon>Caesalpinioideae</taxon>
        <taxon>Cassia clade</taxon>
        <taxon>Senna</taxon>
    </lineage>
</organism>
<name>A0A834WEB3_9FABA</name>
<dbReference type="AlphaFoldDB" id="A0A834WEB3"/>
<proteinExistence type="predicted"/>
<dbReference type="EMBL" id="JAAIUW010000008">
    <property type="protein sequence ID" value="KAF7820115.1"/>
    <property type="molecule type" value="Genomic_DNA"/>
</dbReference>
<protein>
    <submittedName>
        <fullName evidence="1">Uncharacterized protein</fullName>
    </submittedName>
</protein>
<evidence type="ECO:0000313" key="1">
    <source>
        <dbReference type="EMBL" id="KAF7820115.1"/>
    </source>
</evidence>